<feature type="chain" id="PRO_5045458882" evidence="3">
    <location>
        <begin position="19"/>
        <end position="826"/>
    </location>
</feature>
<dbReference type="RefSeq" id="WP_377122054.1">
    <property type="nucleotide sequence ID" value="NZ_JBHUON010000001.1"/>
</dbReference>
<dbReference type="SUPFAM" id="SSF52058">
    <property type="entry name" value="L domain-like"/>
    <property type="match status" value="2"/>
</dbReference>
<dbReference type="SMART" id="SM00369">
    <property type="entry name" value="LRR_TYP"/>
    <property type="match status" value="6"/>
</dbReference>
<dbReference type="InterPro" id="IPR011990">
    <property type="entry name" value="TPR-like_helical_dom_sf"/>
</dbReference>
<dbReference type="EMBL" id="JBHUON010000001">
    <property type="protein sequence ID" value="MFD2863095.1"/>
    <property type="molecule type" value="Genomic_DNA"/>
</dbReference>
<dbReference type="InterPro" id="IPR003591">
    <property type="entry name" value="Leu-rich_rpt_typical-subtyp"/>
</dbReference>
<gene>
    <name evidence="4" type="ORF">ACFSYC_00225</name>
</gene>
<proteinExistence type="predicted"/>
<keyword evidence="2" id="KW-0677">Repeat</keyword>
<dbReference type="InterPro" id="IPR050216">
    <property type="entry name" value="LRR_domain-containing"/>
</dbReference>
<dbReference type="Gene3D" id="3.80.10.10">
    <property type="entry name" value="Ribonuclease Inhibitor"/>
    <property type="match status" value="2"/>
</dbReference>
<dbReference type="InterPro" id="IPR001611">
    <property type="entry name" value="Leu-rich_rpt"/>
</dbReference>
<dbReference type="Proteomes" id="UP001597601">
    <property type="component" value="Unassembled WGS sequence"/>
</dbReference>
<dbReference type="PANTHER" id="PTHR48051">
    <property type="match status" value="1"/>
</dbReference>
<evidence type="ECO:0000313" key="5">
    <source>
        <dbReference type="Proteomes" id="UP001597601"/>
    </source>
</evidence>
<dbReference type="Pfam" id="PF13855">
    <property type="entry name" value="LRR_8"/>
    <property type="match status" value="1"/>
</dbReference>
<name>A0ABW5XHB3_9SPHI</name>
<keyword evidence="1" id="KW-0433">Leucine-rich repeat</keyword>
<accession>A0ABW5XHB3</accession>
<protein>
    <submittedName>
        <fullName evidence="4">Leucine-rich repeat domain-containing protein</fullName>
    </submittedName>
</protein>
<dbReference type="PROSITE" id="PS51450">
    <property type="entry name" value="LRR"/>
    <property type="match status" value="3"/>
</dbReference>
<evidence type="ECO:0000256" key="3">
    <source>
        <dbReference type="SAM" id="SignalP"/>
    </source>
</evidence>
<reference evidence="5" key="1">
    <citation type="journal article" date="2019" name="Int. J. Syst. Evol. Microbiol.">
        <title>The Global Catalogue of Microorganisms (GCM) 10K type strain sequencing project: providing services to taxonomists for standard genome sequencing and annotation.</title>
        <authorList>
            <consortium name="The Broad Institute Genomics Platform"/>
            <consortium name="The Broad Institute Genome Sequencing Center for Infectious Disease"/>
            <person name="Wu L."/>
            <person name="Ma J."/>
        </authorList>
    </citation>
    <scope>NUCLEOTIDE SEQUENCE [LARGE SCALE GENOMIC DNA]</scope>
    <source>
        <strain evidence="5">KCTC 52232</strain>
    </source>
</reference>
<evidence type="ECO:0000256" key="2">
    <source>
        <dbReference type="ARBA" id="ARBA00022737"/>
    </source>
</evidence>
<dbReference type="PANTHER" id="PTHR48051:SF46">
    <property type="entry name" value="LEUCINE RICH REPEAT-CONTAINING DOMAIN PROTEIN"/>
    <property type="match status" value="1"/>
</dbReference>
<dbReference type="SUPFAM" id="SSF48452">
    <property type="entry name" value="TPR-like"/>
    <property type="match status" value="1"/>
</dbReference>
<dbReference type="Gene3D" id="1.25.40.10">
    <property type="entry name" value="Tetratricopeptide repeat domain"/>
    <property type="match status" value="1"/>
</dbReference>
<evidence type="ECO:0000256" key="1">
    <source>
        <dbReference type="ARBA" id="ARBA00022614"/>
    </source>
</evidence>
<dbReference type="SMART" id="SM00364">
    <property type="entry name" value="LRR_BAC"/>
    <property type="match status" value="6"/>
</dbReference>
<sequence>MSLALFIILFFACSNIIAQEAKWLHNEGFNEHKSVETYLNPVYAEAQHLPDSIKLWISDAGSAQKVIESGLHVRVYAVEIPSTYRPNIAAILNKLAQFPMLQYVTIFESQRGAENDKPYQLPADIDLLQNLKGIEFAYTANLDMEDALKKLIPLKQLKSLAITGYYRPLVNGLTDLKQIDEVRINSLNIRDIELSKVTWTTVYLAEGQLTAINKRYVDNGDDQKALLNLSKVQSLRMLEIGLFNLTDAGVLQNFGQLKGIKLYAKKKLSNLITGIATLSNLESLSISNLDDQVQIPIDEVGRLSKLKNLSISLNVYGENKTPSSQLEPIRNLTNLESLNLGYNGLGSMPDIFGGMIHLKRLSLSSNGLTQLPESVYNLPELEYLNLSFNPLGSLPDRRTYGWLKLNTILLNYTKLTELPTAIVHLPALANLSATNNRISILPKGWQNLKNLKTVNLADNKLTDFNYGLLDNPSIERLEIQNNNIAVMADVTGDNNTLRFLNISNNLLTNLPPQIGKLHSLETLQGYNLKLQGLPASLGDCLKLKELSLPGSIVETTALPLGLKNASDLQFINLSGCPLIDHESIFEVLLTARKKPLNANLSGNNISHLPATKEWSNANFGSLNLIGNKLTTLPIEIAGTKFSAGLLLYHNQLDFDYGSAGDLFKTPGDIKVLFEEMGLSYPTLVDDSVYALALTNRIRARAKAKNWHGALAYAEKAKQLAPMVYQNHAPWNMIGLSRFNLKDYNGAIADFDNYINQQAKPGPGVRYDTSTELKYKLKADSALNNPVGMAKTYVQTGSMKNFIQALSLTKRINDKRLYQQWQAKWWQ</sequence>
<organism evidence="4 5">
    <name type="scientific">Mucilaginibacter antarcticus</name>
    <dbReference type="NCBI Taxonomy" id="1855725"/>
    <lineage>
        <taxon>Bacteria</taxon>
        <taxon>Pseudomonadati</taxon>
        <taxon>Bacteroidota</taxon>
        <taxon>Sphingobacteriia</taxon>
        <taxon>Sphingobacteriales</taxon>
        <taxon>Sphingobacteriaceae</taxon>
        <taxon>Mucilaginibacter</taxon>
    </lineage>
</organism>
<dbReference type="Pfam" id="PF00560">
    <property type="entry name" value="LRR_1"/>
    <property type="match status" value="1"/>
</dbReference>
<comment type="caution">
    <text evidence="4">The sequence shown here is derived from an EMBL/GenBank/DDBJ whole genome shotgun (WGS) entry which is preliminary data.</text>
</comment>
<keyword evidence="5" id="KW-1185">Reference proteome</keyword>
<dbReference type="InterPro" id="IPR032675">
    <property type="entry name" value="LRR_dom_sf"/>
</dbReference>
<keyword evidence="3" id="KW-0732">Signal</keyword>
<feature type="signal peptide" evidence="3">
    <location>
        <begin position="1"/>
        <end position="18"/>
    </location>
</feature>
<evidence type="ECO:0000313" key="4">
    <source>
        <dbReference type="EMBL" id="MFD2863095.1"/>
    </source>
</evidence>